<feature type="domain" description="FAD-binding FR-type" evidence="11">
    <location>
        <begin position="26"/>
        <end position="129"/>
    </location>
</feature>
<sequence>MTALLHAPTPASPLPEGPGVPCWDSTDTQTLRVRTVTDVTADVKTFVFEPPDGQYFSFEAGQFITLDLEIDGARIERSYTISSPPTRPHRLSITVKRIPDGTVSGWLHDTVVPGTELKVRAPLGAFTLTDHPAPSYLLLSAGVGITPTLSMVRTLADLAEDTDVTVVHCARTPLDLIHRAELEALARQMPRLRVAFVCGREHPNERWFGPTGRITAAALQTLVPDLHDRETFVCGPEGYMDTVRLLLTDLGYDMARHHEESFDFTRLTTPPPAPDTAASAEPDTPTAEAPPGAAEPTGLSVEFVRSGRTVECAPGQTVLEAGQAAGLRLPSSCGQGLCGTCKISLLAGEVDMQHNGGIRPKEIKQGKALMCCSKPLGDLQIDA</sequence>
<evidence type="ECO:0000259" key="11">
    <source>
        <dbReference type="PROSITE" id="PS51384"/>
    </source>
</evidence>
<feature type="compositionally biased region" description="Low complexity" evidence="9">
    <location>
        <begin position="275"/>
        <end position="297"/>
    </location>
</feature>
<dbReference type="PANTHER" id="PTHR47354:SF6">
    <property type="entry name" value="NADH OXIDOREDUCTASE HCR"/>
    <property type="match status" value="1"/>
</dbReference>
<dbReference type="CDD" id="cd06215">
    <property type="entry name" value="FNR_iron_sulfur_binding_1"/>
    <property type="match status" value="1"/>
</dbReference>
<dbReference type="CDD" id="cd00207">
    <property type="entry name" value="fer2"/>
    <property type="match status" value="1"/>
</dbReference>
<evidence type="ECO:0000313" key="12">
    <source>
        <dbReference type="EMBL" id="GAA2006491.1"/>
    </source>
</evidence>
<dbReference type="Gene3D" id="3.40.50.80">
    <property type="entry name" value="Nucleotide-binding domain of ferredoxin-NADP reductase (FNR) module"/>
    <property type="match status" value="1"/>
</dbReference>
<organism evidence="12 13">
    <name type="scientific">Brevibacterium samyangense</name>
    <dbReference type="NCBI Taxonomy" id="366888"/>
    <lineage>
        <taxon>Bacteria</taxon>
        <taxon>Bacillati</taxon>
        <taxon>Actinomycetota</taxon>
        <taxon>Actinomycetes</taxon>
        <taxon>Micrococcales</taxon>
        <taxon>Brevibacteriaceae</taxon>
        <taxon>Brevibacterium</taxon>
    </lineage>
</organism>
<name>A0ABP5ESE0_9MICO</name>
<evidence type="ECO:0000256" key="6">
    <source>
        <dbReference type="ARBA" id="ARBA00023002"/>
    </source>
</evidence>
<dbReference type="InterPro" id="IPR017927">
    <property type="entry name" value="FAD-bd_FR_type"/>
</dbReference>
<evidence type="ECO:0000256" key="7">
    <source>
        <dbReference type="ARBA" id="ARBA00023004"/>
    </source>
</evidence>
<dbReference type="Pfam" id="PF00970">
    <property type="entry name" value="FAD_binding_6"/>
    <property type="match status" value="1"/>
</dbReference>
<dbReference type="InterPro" id="IPR008333">
    <property type="entry name" value="Cbr1-like_FAD-bd_dom"/>
</dbReference>
<feature type="region of interest" description="Disordered" evidence="9">
    <location>
        <begin position="1"/>
        <end position="20"/>
    </location>
</feature>
<dbReference type="InterPro" id="IPR036010">
    <property type="entry name" value="2Fe-2S_ferredoxin-like_sf"/>
</dbReference>
<evidence type="ECO:0000256" key="8">
    <source>
        <dbReference type="ARBA" id="ARBA00023014"/>
    </source>
</evidence>
<protein>
    <submittedName>
        <fullName evidence="12">Hybrid-cluster NAD(P)-dependent oxidoreductase</fullName>
    </submittedName>
</protein>
<dbReference type="PROSITE" id="PS00197">
    <property type="entry name" value="2FE2S_FER_1"/>
    <property type="match status" value="1"/>
</dbReference>
<keyword evidence="13" id="KW-1185">Reference proteome</keyword>
<dbReference type="PROSITE" id="PS51085">
    <property type="entry name" value="2FE2S_FER_2"/>
    <property type="match status" value="1"/>
</dbReference>
<dbReference type="SUPFAM" id="SSF52343">
    <property type="entry name" value="Ferredoxin reductase-like, C-terminal NADP-linked domain"/>
    <property type="match status" value="1"/>
</dbReference>
<evidence type="ECO:0000256" key="3">
    <source>
        <dbReference type="ARBA" id="ARBA00022714"/>
    </source>
</evidence>
<dbReference type="Proteomes" id="UP001500755">
    <property type="component" value="Unassembled WGS sequence"/>
</dbReference>
<dbReference type="InterPro" id="IPR050415">
    <property type="entry name" value="MRET"/>
</dbReference>
<dbReference type="InterPro" id="IPR012675">
    <property type="entry name" value="Beta-grasp_dom_sf"/>
</dbReference>
<dbReference type="InterPro" id="IPR006058">
    <property type="entry name" value="2Fe2S_fd_BS"/>
</dbReference>
<dbReference type="PANTHER" id="PTHR47354">
    <property type="entry name" value="NADH OXIDOREDUCTASE HCR"/>
    <property type="match status" value="1"/>
</dbReference>
<dbReference type="PRINTS" id="PR00406">
    <property type="entry name" value="CYTB5RDTASE"/>
</dbReference>
<dbReference type="Pfam" id="PF00175">
    <property type="entry name" value="NAD_binding_1"/>
    <property type="match status" value="1"/>
</dbReference>
<comment type="caution">
    <text evidence="12">The sequence shown here is derived from an EMBL/GenBank/DDBJ whole genome shotgun (WGS) entry which is preliminary data.</text>
</comment>
<dbReference type="PROSITE" id="PS51384">
    <property type="entry name" value="FAD_FR"/>
    <property type="match status" value="1"/>
</dbReference>
<dbReference type="Pfam" id="PF00111">
    <property type="entry name" value="Fer2"/>
    <property type="match status" value="1"/>
</dbReference>
<feature type="region of interest" description="Disordered" evidence="9">
    <location>
        <begin position="263"/>
        <end position="297"/>
    </location>
</feature>
<dbReference type="InterPro" id="IPR001041">
    <property type="entry name" value="2Fe-2S_ferredoxin-type"/>
</dbReference>
<dbReference type="InterPro" id="IPR039261">
    <property type="entry name" value="FNR_nucleotide-bd"/>
</dbReference>
<dbReference type="SUPFAM" id="SSF63380">
    <property type="entry name" value="Riboflavin synthase domain-like"/>
    <property type="match status" value="1"/>
</dbReference>
<dbReference type="Gene3D" id="3.10.20.30">
    <property type="match status" value="1"/>
</dbReference>
<accession>A0ABP5ESE0</accession>
<keyword evidence="2" id="KW-0285">Flavoprotein</keyword>
<keyword evidence="7" id="KW-0408">Iron</keyword>
<dbReference type="Gene3D" id="2.40.30.10">
    <property type="entry name" value="Translation factors"/>
    <property type="match status" value="1"/>
</dbReference>
<keyword evidence="3" id="KW-0001">2Fe-2S</keyword>
<evidence type="ECO:0000313" key="13">
    <source>
        <dbReference type="Proteomes" id="UP001500755"/>
    </source>
</evidence>
<keyword evidence="5" id="KW-0274">FAD</keyword>
<dbReference type="RefSeq" id="WP_344308560.1">
    <property type="nucleotide sequence ID" value="NZ_BAAANO010000014.1"/>
</dbReference>
<keyword evidence="8" id="KW-0411">Iron-sulfur</keyword>
<evidence type="ECO:0000256" key="9">
    <source>
        <dbReference type="SAM" id="MobiDB-lite"/>
    </source>
</evidence>
<keyword evidence="4" id="KW-0479">Metal-binding</keyword>
<keyword evidence="6" id="KW-0560">Oxidoreductase</keyword>
<reference evidence="13" key="1">
    <citation type="journal article" date="2019" name="Int. J. Syst. Evol. Microbiol.">
        <title>The Global Catalogue of Microorganisms (GCM) 10K type strain sequencing project: providing services to taxonomists for standard genome sequencing and annotation.</title>
        <authorList>
            <consortium name="The Broad Institute Genomics Platform"/>
            <consortium name="The Broad Institute Genome Sequencing Center for Infectious Disease"/>
            <person name="Wu L."/>
            <person name="Ma J."/>
        </authorList>
    </citation>
    <scope>NUCLEOTIDE SEQUENCE [LARGE SCALE GENOMIC DNA]</scope>
    <source>
        <strain evidence="13">JCM 14546</strain>
    </source>
</reference>
<evidence type="ECO:0000256" key="1">
    <source>
        <dbReference type="ARBA" id="ARBA00001974"/>
    </source>
</evidence>
<proteinExistence type="predicted"/>
<evidence type="ECO:0000256" key="2">
    <source>
        <dbReference type="ARBA" id="ARBA00022630"/>
    </source>
</evidence>
<dbReference type="EMBL" id="BAAANO010000014">
    <property type="protein sequence ID" value="GAA2006491.1"/>
    <property type="molecule type" value="Genomic_DNA"/>
</dbReference>
<dbReference type="InterPro" id="IPR001433">
    <property type="entry name" value="OxRdtase_FAD/NAD-bd"/>
</dbReference>
<comment type="cofactor">
    <cofactor evidence="1">
        <name>FAD</name>
        <dbReference type="ChEBI" id="CHEBI:57692"/>
    </cofactor>
</comment>
<evidence type="ECO:0000259" key="10">
    <source>
        <dbReference type="PROSITE" id="PS51085"/>
    </source>
</evidence>
<dbReference type="SUPFAM" id="SSF54292">
    <property type="entry name" value="2Fe-2S ferredoxin-like"/>
    <property type="match status" value="1"/>
</dbReference>
<dbReference type="InterPro" id="IPR017938">
    <property type="entry name" value="Riboflavin_synthase-like_b-brl"/>
</dbReference>
<feature type="domain" description="2Fe-2S ferredoxin-type" evidence="10">
    <location>
        <begin position="299"/>
        <end position="383"/>
    </location>
</feature>
<gene>
    <name evidence="12" type="ORF">GCM10009755_15710</name>
</gene>
<evidence type="ECO:0000256" key="5">
    <source>
        <dbReference type="ARBA" id="ARBA00022827"/>
    </source>
</evidence>
<evidence type="ECO:0000256" key="4">
    <source>
        <dbReference type="ARBA" id="ARBA00022723"/>
    </source>
</evidence>